<dbReference type="InterPro" id="IPR017896">
    <property type="entry name" value="4Fe4S_Fe-S-bd"/>
</dbReference>
<dbReference type="InterPro" id="IPR036188">
    <property type="entry name" value="FAD/NAD-bd_sf"/>
</dbReference>
<keyword evidence="3" id="KW-0004">4Fe-4S</keyword>
<organism evidence="10">
    <name type="scientific">mine drainage metagenome</name>
    <dbReference type="NCBI Taxonomy" id="410659"/>
    <lineage>
        <taxon>unclassified sequences</taxon>
        <taxon>metagenomes</taxon>
        <taxon>ecological metagenomes</taxon>
    </lineage>
</organism>
<dbReference type="PROSITE" id="PS00198">
    <property type="entry name" value="4FE4S_FER_1"/>
    <property type="match status" value="2"/>
</dbReference>
<dbReference type="AlphaFoldDB" id="A0A1J5QU55"/>
<evidence type="ECO:0000256" key="7">
    <source>
        <dbReference type="ARBA" id="ARBA00023004"/>
    </source>
</evidence>
<keyword evidence="8" id="KW-0411">Iron-sulfur</keyword>
<evidence type="ECO:0000256" key="8">
    <source>
        <dbReference type="ARBA" id="ARBA00023014"/>
    </source>
</evidence>
<reference evidence="10" key="1">
    <citation type="submission" date="2016-10" db="EMBL/GenBank/DDBJ databases">
        <title>Sequence of Gallionella enrichment culture.</title>
        <authorList>
            <person name="Poehlein A."/>
            <person name="Muehling M."/>
            <person name="Daniel R."/>
        </authorList>
    </citation>
    <scope>NUCLEOTIDE SEQUENCE</scope>
</reference>
<keyword evidence="5" id="KW-0285">Flavoprotein</keyword>
<evidence type="ECO:0000256" key="6">
    <source>
        <dbReference type="ARBA" id="ARBA00023002"/>
    </source>
</evidence>
<proteinExistence type="inferred from homology"/>
<dbReference type="PROSITE" id="PS51379">
    <property type="entry name" value="4FE4S_FER_2"/>
    <property type="match status" value="2"/>
</dbReference>
<evidence type="ECO:0000256" key="5">
    <source>
        <dbReference type="ARBA" id="ARBA00022827"/>
    </source>
</evidence>
<dbReference type="EMBL" id="MLJW01000705">
    <property type="protein sequence ID" value="OIQ83415.1"/>
    <property type="molecule type" value="Genomic_DNA"/>
</dbReference>
<dbReference type="InterPro" id="IPR023753">
    <property type="entry name" value="FAD/NAD-binding_dom"/>
</dbReference>
<dbReference type="PANTHER" id="PTHR43498">
    <property type="entry name" value="FERREDOXIN:COB-COM HETERODISULFIDE REDUCTASE SUBUNIT A"/>
    <property type="match status" value="1"/>
</dbReference>
<dbReference type="GO" id="GO:0016491">
    <property type="term" value="F:oxidoreductase activity"/>
    <property type="evidence" value="ECO:0007669"/>
    <property type="project" value="UniProtKB-KW"/>
</dbReference>
<comment type="similarity">
    <text evidence="2">Belongs to the HdrA family.</text>
</comment>
<dbReference type="SUPFAM" id="SSF51905">
    <property type="entry name" value="FAD/NAD(P)-binding domain"/>
    <property type="match status" value="1"/>
</dbReference>
<evidence type="ECO:0000256" key="1">
    <source>
        <dbReference type="ARBA" id="ARBA00001974"/>
    </source>
</evidence>
<dbReference type="Gene3D" id="3.50.50.60">
    <property type="entry name" value="FAD/NAD(P)-binding domain"/>
    <property type="match status" value="1"/>
</dbReference>
<protein>
    <submittedName>
        <fullName evidence="10">Electron transport complex subunit RnfB</fullName>
    </submittedName>
</protein>
<dbReference type="PANTHER" id="PTHR43498:SF1">
    <property type="entry name" value="COB--COM HETERODISULFIDE REDUCTASE IRON-SULFUR SUBUNIT A"/>
    <property type="match status" value="1"/>
</dbReference>
<comment type="cofactor">
    <cofactor evidence="1">
        <name>FAD</name>
        <dbReference type="ChEBI" id="CHEBI:57692"/>
    </cofactor>
</comment>
<dbReference type="GO" id="GO:0051539">
    <property type="term" value="F:4 iron, 4 sulfur cluster binding"/>
    <property type="evidence" value="ECO:0007669"/>
    <property type="project" value="UniProtKB-KW"/>
</dbReference>
<evidence type="ECO:0000256" key="2">
    <source>
        <dbReference type="ARBA" id="ARBA00006561"/>
    </source>
</evidence>
<feature type="domain" description="4Fe-4S ferredoxin-type" evidence="9">
    <location>
        <begin position="528"/>
        <end position="557"/>
    </location>
</feature>
<accession>A0A1J5QU55</accession>
<evidence type="ECO:0000313" key="10">
    <source>
        <dbReference type="EMBL" id="OIQ83415.1"/>
    </source>
</evidence>
<dbReference type="GO" id="GO:0046872">
    <property type="term" value="F:metal ion binding"/>
    <property type="evidence" value="ECO:0007669"/>
    <property type="project" value="UniProtKB-KW"/>
</dbReference>
<comment type="caution">
    <text evidence="10">The sequence shown here is derived from an EMBL/GenBank/DDBJ whole genome shotgun (WGS) entry which is preliminary data.</text>
</comment>
<gene>
    <name evidence="10" type="primary">rnfB_4</name>
    <name evidence="10" type="ORF">GALL_347800</name>
</gene>
<keyword evidence="7" id="KW-0408">Iron</keyword>
<keyword evidence="5" id="KW-0274">FAD</keyword>
<dbReference type="Pfam" id="PF14697">
    <property type="entry name" value="Fer4_21"/>
    <property type="match status" value="1"/>
</dbReference>
<evidence type="ECO:0000259" key="9">
    <source>
        <dbReference type="PROSITE" id="PS51379"/>
    </source>
</evidence>
<keyword evidence="4" id="KW-0479">Metal-binding</keyword>
<dbReference type="SUPFAM" id="SSF54862">
    <property type="entry name" value="4Fe-4S ferredoxins"/>
    <property type="match status" value="1"/>
</dbReference>
<evidence type="ECO:0000256" key="4">
    <source>
        <dbReference type="ARBA" id="ARBA00022723"/>
    </source>
</evidence>
<dbReference type="InterPro" id="IPR017900">
    <property type="entry name" value="4Fe4S_Fe_S_CS"/>
</dbReference>
<evidence type="ECO:0000256" key="3">
    <source>
        <dbReference type="ARBA" id="ARBA00022485"/>
    </source>
</evidence>
<keyword evidence="6" id="KW-0560">Oxidoreductase</keyword>
<name>A0A1J5QU55_9ZZZZ</name>
<dbReference type="Pfam" id="PF07992">
    <property type="entry name" value="Pyr_redox_2"/>
    <property type="match status" value="1"/>
</dbReference>
<dbReference type="InterPro" id="IPR039650">
    <property type="entry name" value="HdrA-like"/>
</dbReference>
<feature type="domain" description="4Fe-4S ferredoxin-type" evidence="9">
    <location>
        <begin position="495"/>
        <end position="524"/>
    </location>
</feature>
<sequence length="575" mass="61102">MSEDRRIGVYICHCGGNISDYVDVEKVREAFKDDPEVVVAETTMFACADGTQHEMIRDIQEKKLDGLVVASCSPKLHQITFRGVAKRADLNPYAYTQVNVREQASWAHTDDREGATEKAIGLVRAGVAKTKLSTPLEPLVVKTLPRTMVVGGGVAGLRAAIGLADIGLGVTIVERAPVLGGWVGQLGAMFPHDTKGRDQIAHLVAEIATRPSITVLTDAELVSKSGSFGNYVTEVRIHGTDELVTTEVGTIVVATGFDSYEPEAGEFGYGIEGVLTLPDFMTLVDGSDGPLTYQGKRVKTIAYVYCVGNRQPAGGNEYCSKFCCSATVHASIKVAARDSGVHQYHLHRDIRTYGKYELLYTESRERGSVYLRFPDDTPPTVARTADGHVSVTVVDSLTGNEELTIPADLVVLVTGMVPRENTGLTDLLKLPVGGDGFYNEIHPKLRPVETVVSGVMIAGTCQGPKTASESVASGLAAVTQSAGILMKGFAELDPLVATVHTEACTGCTSCVATCPYDAISMIMCDGRDVATISAAVCKGCGGCAPVCPEDAIDLLGYTDAQMRASIEGLTKEPVS</sequence>
<dbReference type="Gene3D" id="3.30.70.20">
    <property type="match status" value="1"/>
</dbReference>